<keyword evidence="12" id="KW-1185">Reference proteome</keyword>
<evidence type="ECO:0000256" key="9">
    <source>
        <dbReference type="ARBA" id="ARBA00023136"/>
    </source>
</evidence>
<dbReference type="PANTHER" id="PTHR32552:SF81">
    <property type="entry name" value="TONB-DEPENDENT OUTER MEMBRANE RECEPTOR"/>
    <property type="match status" value="1"/>
</dbReference>
<keyword evidence="5" id="KW-0812">Transmembrane</keyword>
<keyword evidence="2" id="KW-0813">Transport</keyword>
<keyword evidence="6" id="KW-0408">Iron</keyword>
<evidence type="ECO:0000256" key="4">
    <source>
        <dbReference type="ARBA" id="ARBA00022496"/>
    </source>
</evidence>
<dbReference type="InterPro" id="IPR036942">
    <property type="entry name" value="Beta-barrel_TonB_sf"/>
</dbReference>
<dbReference type="Gene3D" id="2.40.170.20">
    <property type="entry name" value="TonB-dependent receptor, beta-barrel domain"/>
    <property type="match status" value="1"/>
</dbReference>
<dbReference type="RefSeq" id="WP_212609120.1">
    <property type="nucleotide sequence ID" value="NZ_CP073910.1"/>
</dbReference>
<evidence type="ECO:0000256" key="2">
    <source>
        <dbReference type="ARBA" id="ARBA00022448"/>
    </source>
</evidence>
<dbReference type="KEGG" id="spph:KFK14_21930"/>
<keyword evidence="4" id="KW-0410">Iron transport</keyword>
<proteinExistence type="predicted"/>
<reference evidence="11" key="1">
    <citation type="submission" date="2021-04" db="EMBL/GenBank/DDBJ databases">
        <title>Isolation of p-tert-butylphenol degrading bacteria Sphingobium phenoxybenzoativorans Tas13 from active sludge.</title>
        <authorList>
            <person name="Li Y."/>
        </authorList>
    </citation>
    <scope>NUCLEOTIDE SEQUENCE</scope>
    <source>
        <strain evidence="11">Tas13</strain>
    </source>
</reference>
<accession>A0A975K6B7</accession>
<organism evidence="11 12">
    <name type="scientific">Sphingobium phenoxybenzoativorans</name>
    <dbReference type="NCBI Taxonomy" id="1592790"/>
    <lineage>
        <taxon>Bacteria</taxon>
        <taxon>Pseudomonadati</taxon>
        <taxon>Pseudomonadota</taxon>
        <taxon>Alphaproteobacteria</taxon>
        <taxon>Sphingomonadales</taxon>
        <taxon>Sphingomonadaceae</taxon>
        <taxon>Sphingobium</taxon>
    </lineage>
</organism>
<dbReference type="Proteomes" id="UP000681425">
    <property type="component" value="Chromosome"/>
</dbReference>
<gene>
    <name evidence="11" type="ORF">KFK14_21930</name>
</gene>
<evidence type="ECO:0000313" key="12">
    <source>
        <dbReference type="Proteomes" id="UP000681425"/>
    </source>
</evidence>
<evidence type="ECO:0000313" key="11">
    <source>
        <dbReference type="EMBL" id="QUT05585.1"/>
    </source>
</evidence>
<dbReference type="AlphaFoldDB" id="A0A975K6B7"/>
<keyword evidence="10" id="KW-0998">Cell outer membrane</keyword>
<dbReference type="SUPFAM" id="SSF56935">
    <property type="entry name" value="Porins"/>
    <property type="match status" value="1"/>
</dbReference>
<protein>
    <submittedName>
        <fullName evidence="11">TonB-dependent receptor</fullName>
    </submittedName>
</protein>
<keyword evidence="8" id="KW-0798">TonB box</keyword>
<dbReference type="PANTHER" id="PTHR32552">
    <property type="entry name" value="FERRICHROME IRON RECEPTOR-RELATED"/>
    <property type="match status" value="1"/>
</dbReference>
<dbReference type="InterPro" id="IPR039426">
    <property type="entry name" value="TonB-dep_rcpt-like"/>
</dbReference>
<name>A0A975K6B7_9SPHN</name>
<evidence type="ECO:0000256" key="5">
    <source>
        <dbReference type="ARBA" id="ARBA00022692"/>
    </source>
</evidence>
<dbReference type="EMBL" id="CP073910">
    <property type="protein sequence ID" value="QUT05585.1"/>
    <property type="molecule type" value="Genomic_DNA"/>
</dbReference>
<evidence type="ECO:0000256" key="1">
    <source>
        <dbReference type="ARBA" id="ARBA00004571"/>
    </source>
</evidence>
<evidence type="ECO:0000256" key="10">
    <source>
        <dbReference type="ARBA" id="ARBA00023237"/>
    </source>
</evidence>
<dbReference type="GO" id="GO:0009279">
    <property type="term" value="C:cell outer membrane"/>
    <property type="evidence" value="ECO:0007669"/>
    <property type="project" value="UniProtKB-SubCell"/>
</dbReference>
<keyword evidence="3" id="KW-1134">Transmembrane beta strand</keyword>
<dbReference type="GO" id="GO:0006826">
    <property type="term" value="P:iron ion transport"/>
    <property type="evidence" value="ECO:0007669"/>
    <property type="project" value="UniProtKB-KW"/>
</dbReference>
<sequence>MIQVTTLPPSHEFQGTAKAEIDNYATMRASVYVTGGLGKDLAASLSVAYGHQGDGWGRNTVTGNDTFRTKYDFSARGKLQFEPGDTTKLTLIADYMNRLALTNSFVPYQNRPLLQPGAQVTSVFDTNSALDNTSGFKGGGISLTVDQDVTFAKLLSITSYRRGQTTYDFQTLPTPIVALRTASPDAPSESITQELQLLSPTNGRFKWVLGGYLYHNDLGTDPVFRQFGGVTAPAATSTASSITRATERTDSVAPFAQASWEFVPDTTLTAGVRYTYERRRRFDASCPPSAPMAQI</sequence>
<evidence type="ECO:0000256" key="7">
    <source>
        <dbReference type="ARBA" id="ARBA00023065"/>
    </source>
</evidence>
<evidence type="ECO:0000256" key="8">
    <source>
        <dbReference type="ARBA" id="ARBA00023077"/>
    </source>
</evidence>
<comment type="subcellular location">
    <subcellularLocation>
        <location evidence="1">Cell outer membrane</location>
        <topology evidence="1">Multi-pass membrane protein</topology>
    </subcellularLocation>
</comment>
<keyword evidence="11" id="KW-0675">Receptor</keyword>
<keyword evidence="9" id="KW-0472">Membrane</keyword>
<evidence type="ECO:0000256" key="6">
    <source>
        <dbReference type="ARBA" id="ARBA00023004"/>
    </source>
</evidence>
<keyword evidence="7" id="KW-0406">Ion transport</keyword>
<evidence type="ECO:0000256" key="3">
    <source>
        <dbReference type="ARBA" id="ARBA00022452"/>
    </source>
</evidence>